<keyword evidence="2" id="KW-1185">Reference proteome</keyword>
<accession>A0ABU1TXW9</accession>
<gene>
    <name evidence="1" type="ORF">J2X07_001031</name>
</gene>
<evidence type="ECO:0000313" key="1">
    <source>
        <dbReference type="EMBL" id="MDR7072056.1"/>
    </source>
</evidence>
<protein>
    <submittedName>
        <fullName evidence="1">Uncharacterized protein</fullName>
    </submittedName>
</protein>
<evidence type="ECO:0000313" key="2">
    <source>
        <dbReference type="Proteomes" id="UP001258181"/>
    </source>
</evidence>
<proteinExistence type="predicted"/>
<dbReference type="Proteomes" id="UP001258181">
    <property type="component" value="Unassembled WGS sequence"/>
</dbReference>
<reference evidence="1 2" key="1">
    <citation type="submission" date="2023-07" db="EMBL/GenBank/DDBJ databases">
        <title>Sorghum-associated microbial communities from plants grown in Nebraska, USA.</title>
        <authorList>
            <person name="Schachtman D."/>
        </authorList>
    </citation>
    <scope>NUCLEOTIDE SEQUENCE [LARGE SCALE GENOMIC DNA]</scope>
    <source>
        <strain evidence="1 2">BE211</strain>
    </source>
</reference>
<name>A0ABU1TXW9_9BACL</name>
<comment type="caution">
    <text evidence="1">The sequence shown here is derived from an EMBL/GenBank/DDBJ whole genome shotgun (WGS) entry which is preliminary data.</text>
</comment>
<sequence>MGNNHNHLQDECIRVQKVYDWVTDTLNVRKTVSFTEEQVEAIEKALEDPSLRPLRIVAKVPKTTATPPTTAAVEPQEDTTEHYLTEQVGDKRDVTVVLNGGRAEAQLVELLFTADTLVQIVDRNGDVVTELLVNASVFESFVLCYPDGTELYARISKIFSRVPSGTVMLNSPAPTGFVVDITFCVDIQVEAEVRLEVLAKFCSPRGNDLVAPESEGELCPAVSYPQRCPDIYPRPGCRCRATGESSGLTSKLEGATETGSAVVLVDICPNDQLVNSSFRLSFTDSDTSDGDRAFTFTATEFTQNTLCCDDYDGGLKLTVSGRGIVDKTGEQFNFNLALVQTADGNLFEAELINSSGTREFSTGTVAANAGLIAVENCLLHQ</sequence>
<dbReference type="RefSeq" id="WP_310257202.1">
    <property type="nucleotide sequence ID" value="NZ_JAVDWA010000001.1"/>
</dbReference>
<organism evidence="1 2">
    <name type="scientific">Fictibacillus barbaricus</name>
    <dbReference type="NCBI Taxonomy" id="182136"/>
    <lineage>
        <taxon>Bacteria</taxon>
        <taxon>Bacillati</taxon>
        <taxon>Bacillota</taxon>
        <taxon>Bacilli</taxon>
        <taxon>Bacillales</taxon>
        <taxon>Fictibacillaceae</taxon>
        <taxon>Fictibacillus</taxon>
    </lineage>
</organism>
<dbReference type="EMBL" id="JAVDWA010000001">
    <property type="protein sequence ID" value="MDR7072056.1"/>
    <property type="molecule type" value="Genomic_DNA"/>
</dbReference>